<proteinExistence type="inferred from homology"/>
<dbReference type="RefSeq" id="XP_001744870.1">
    <property type="nucleotide sequence ID" value="XM_001744818.1"/>
</dbReference>
<dbReference type="PANTHER" id="PTHR45987:SF4">
    <property type="entry name" value="LARGE RIBOSOMAL SUBUNIT PROTEIN BL12M"/>
    <property type="match status" value="1"/>
</dbReference>
<dbReference type="InterPro" id="IPR008932">
    <property type="entry name" value="Ribosomal_bL12_oligo"/>
</dbReference>
<dbReference type="GO" id="GO:0003735">
    <property type="term" value="F:structural constituent of ribosome"/>
    <property type="evidence" value="ECO:0000318"/>
    <property type="project" value="GO_Central"/>
</dbReference>
<dbReference type="GeneID" id="5890119"/>
<dbReference type="Gene3D" id="1.20.5.710">
    <property type="entry name" value="Single helix bin"/>
    <property type="match status" value="1"/>
</dbReference>
<evidence type="ECO:0000256" key="3">
    <source>
        <dbReference type="ARBA" id="ARBA00023274"/>
    </source>
</evidence>
<keyword evidence="3" id="KW-0687">Ribonucleoprotein</keyword>
<dbReference type="HAMAP" id="MF_00368">
    <property type="entry name" value="Ribosomal_bL12"/>
    <property type="match status" value="1"/>
</dbReference>
<dbReference type="Gene3D" id="3.30.1390.10">
    <property type="match status" value="1"/>
</dbReference>
<dbReference type="InterPro" id="IPR014719">
    <property type="entry name" value="Ribosomal_bL12_C/ClpS-like"/>
</dbReference>
<evidence type="ECO:0000259" key="5">
    <source>
        <dbReference type="Pfam" id="PF16320"/>
    </source>
</evidence>
<dbReference type="NCBIfam" id="TIGR00855">
    <property type="entry name" value="L12"/>
    <property type="match status" value="1"/>
</dbReference>
<evidence type="ECO:0000256" key="2">
    <source>
        <dbReference type="ARBA" id="ARBA00022980"/>
    </source>
</evidence>
<dbReference type="GO" id="GO:0005762">
    <property type="term" value="C:mitochondrial large ribosomal subunit"/>
    <property type="evidence" value="ECO:0000318"/>
    <property type="project" value="GO_Central"/>
</dbReference>
<keyword evidence="2" id="KW-0689">Ribosomal protein</keyword>
<gene>
    <name evidence="6" type="ORF">MONBRDRAFT_24571</name>
</gene>
<dbReference type="InterPro" id="IPR013823">
    <property type="entry name" value="Ribosomal_bL12_C"/>
</dbReference>
<evidence type="ECO:0000256" key="1">
    <source>
        <dbReference type="ARBA" id="ARBA00007197"/>
    </source>
</evidence>
<evidence type="ECO:0000259" key="4">
    <source>
        <dbReference type="Pfam" id="PF00542"/>
    </source>
</evidence>
<reference evidence="6 7" key="1">
    <citation type="journal article" date="2008" name="Nature">
        <title>The genome of the choanoflagellate Monosiga brevicollis and the origin of metazoans.</title>
        <authorList>
            <consortium name="JGI Sequencing"/>
            <person name="King N."/>
            <person name="Westbrook M.J."/>
            <person name="Young S.L."/>
            <person name="Kuo A."/>
            <person name="Abedin M."/>
            <person name="Chapman J."/>
            <person name="Fairclough S."/>
            <person name="Hellsten U."/>
            <person name="Isogai Y."/>
            <person name="Letunic I."/>
            <person name="Marr M."/>
            <person name="Pincus D."/>
            <person name="Putnam N."/>
            <person name="Rokas A."/>
            <person name="Wright K.J."/>
            <person name="Zuzow R."/>
            <person name="Dirks W."/>
            <person name="Good M."/>
            <person name="Goodstein D."/>
            <person name="Lemons D."/>
            <person name="Li W."/>
            <person name="Lyons J.B."/>
            <person name="Morris A."/>
            <person name="Nichols S."/>
            <person name="Richter D.J."/>
            <person name="Salamov A."/>
            <person name="Bork P."/>
            <person name="Lim W.A."/>
            <person name="Manning G."/>
            <person name="Miller W.T."/>
            <person name="McGinnis W."/>
            <person name="Shapiro H."/>
            <person name="Tjian R."/>
            <person name="Grigoriev I.V."/>
            <person name="Rokhsar D."/>
        </authorList>
    </citation>
    <scope>NUCLEOTIDE SEQUENCE [LARGE SCALE GENOMIC DNA]</scope>
    <source>
        <strain evidence="7">MX1 / ATCC 50154</strain>
    </source>
</reference>
<dbReference type="GO" id="GO:0003729">
    <property type="term" value="F:mRNA binding"/>
    <property type="evidence" value="ECO:0000318"/>
    <property type="project" value="GO_Central"/>
</dbReference>
<keyword evidence="7" id="KW-1185">Reference proteome</keyword>
<dbReference type="PANTHER" id="PTHR45987">
    <property type="entry name" value="39S RIBOSOMAL PROTEIN L12"/>
    <property type="match status" value="1"/>
</dbReference>
<dbReference type="Pfam" id="PF00542">
    <property type="entry name" value="Ribosomal_L12"/>
    <property type="match status" value="1"/>
</dbReference>
<feature type="domain" description="Large ribosomal subunit protein bL12 C-terminal" evidence="4">
    <location>
        <begin position="75"/>
        <end position="142"/>
    </location>
</feature>
<dbReference type="Pfam" id="PF16320">
    <property type="entry name" value="Ribosomal_L12_N"/>
    <property type="match status" value="1"/>
</dbReference>
<dbReference type="eggNOG" id="KOG1715">
    <property type="taxonomic scope" value="Eukaryota"/>
</dbReference>
<dbReference type="FunFam" id="3.30.1390.10:FF:000001">
    <property type="entry name" value="50S ribosomal protein L7/L12"/>
    <property type="match status" value="1"/>
</dbReference>
<name>A9UWU6_MONBE</name>
<dbReference type="EMBL" id="CH991548">
    <property type="protein sequence ID" value="EDQ90103.1"/>
    <property type="molecule type" value="Genomic_DNA"/>
</dbReference>
<protein>
    <recommendedName>
        <fullName evidence="8">50S ribosomal protein L7/L12</fullName>
    </recommendedName>
</protein>
<dbReference type="KEGG" id="mbr:MONBRDRAFT_24571"/>
<dbReference type="FunCoup" id="A9UWU6">
    <property type="interactions" value="800"/>
</dbReference>
<dbReference type="OMA" id="LEDKWGV"/>
<dbReference type="InterPro" id="IPR036235">
    <property type="entry name" value="Ribosomal_bL12_oligo_N_sf"/>
</dbReference>
<dbReference type="InParanoid" id="A9UWU6"/>
<comment type="similarity">
    <text evidence="1">Belongs to the bacterial ribosomal protein bL12 family.</text>
</comment>
<dbReference type="Proteomes" id="UP000001357">
    <property type="component" value="Unassembled WGS sequence"/>
</dbReference>
<dbReference type="CDD" id="cd00387">
    <property type="entry name" value="Ribosomal_L7_L12"/>
    <property type="match status" value="1"/>
</dbReference>
<dbReference type="STRING" id="81824.A9UWU6"/>
<dbReference type="GO" id="GO:0006412">
    <property type="term" value="P:translation"/>
    <property type="evidence" value="ECO:0000318"/>
    <property type="project" value="GO_Central"/>
</dbReference>
<sequence>MYSDEAEAAPSKTYSPKIENIVSEVSSMTILEVADLVAALKDRLNIADMPMAVAAAPAGGAAPAAEEPKEEQTEFDIKLVKFDDKAKIKVIKEVRNILPDLKLAEAKKLVEDAPQPLKKGISKEEAEKIKAVIEAAGGTVEIA</sequence>
<dbReference type="SUPFAM" id="SSF48300">
    <property type="entry name" value="Ribosomal protein L7/12, oligomerisation (N-terminal) domain"/>
    <property type="match status" value="1"/>
</dbReference>
<evidence type="ECO:0008006" key="8">
    <source>
        <dbReference type="Google" id="ProtNLM"/>
    </source>
</evidence>
<organism evidence="6 7">
    <name type="scientific">Monosiga brevicollis</name>
    <name type="common">Choanoflagellate</name>
    <dbReference type="NCBI Taxonomy" id="81824"/>
    <lineage>
        <taxon>Eukaryota</taxon>
        <taxon>Choanoflagellata</taxon>
        <taxon>Craspedida</taxon>
        <taxon>Salpingoecidae</taxon>
        <taxon>Monosiga</taxon>
    </lineage>
</organism>
<accession>A9UWU6</accession>
<evidence type="ECO:0000313" key="7">
    <source>
        <dbReference type="Proteomes" id="UP000001357"/>
    </source>
</evidence>
<feature type="domain" description="Large ribosomal subunit protein bL12 oligomerization" evidence="5">
    <location>
        <begin position="17"/>
        <end position="63"/>
    </location>
</feature>
<evidence type="ECO:0000313" key="6">
    <source>
        <dbReference type="EMBL" id="EDQ90103.1"/>
    </source>
</evidence>
<dbReference type="InterPro" id="IPR000206">
    <property type="entry name" value="Ribosomal_bL12"/>
</dbReference>
<dbReference type="AlphaFoldDB" id="A9UWU6"/>
<dbReference type="SUPFAM" id="SSF54736">
    <property type="entry name" value="ClpS-like"/>
    <property type="match status" value="1"/>
</dbReference>